<gene>
    <name evidence="3" type="ORF">ACFPME_13490</name>
</gene>
<dbReference type="Pfam" id="PF07676">
    <property type="entry name" value="PD40"/>
    <property type="match status" value="3"/>
</dbReference>
<evidence type="ECO:0000256" key="2">
    <source>
        <dbReference type="SAM" id="SignalP"/>
    </source>
</evidence>
<reference evidence="4" key="1">
    <citation type="journal article" date="2019" name="Int. J. Syst. Evol. Microbiol.">
        <title>The Global Catalogue of Microorganisms (GCM) 10K type strain sequencing project: providing services to taxonomists for standard genome sequencing and annotation.</title>
        <authorList>
            <consortium name="The Broad Institute Genomics Platform"/>
            <consortium name="The Broad Institute Genome Sequencing Center for Infectious Disease"/>
            <person name="Wu L."/>
            <person name="Ma J."/>
        </authorList>
    </citation>
    <scope>NUCLEOTIDE SEQUENCE [LARGE SCALE GENOMIC DNA]</scope>
    <source>
        <strain evidence="4">JCM 17130</strain>
    </source>
</reference>
<dbReference type="InterPro" id="IPR011659">
    <property type="entry name" value="WD40"/>
</dbReference>
<sequence>MTNGKGYPNRTTGWRLSLALGLFGASIVVRATEPPATTTAVPWTPPRIASELFESHGAFDLERGDFYFVRSSPSFRGWRIMLSHCNADGWGTPVDASFAGDGVEADPFITSDGKRLYFISTRSTDGQKHKDLDIWEVDRGDEGSWGEPRRLPPPVNSRSQEWFPRPATDGWLYFGSGRPGGFGKTDIWRAREDRSGHWQVENLGKAINTPGDEYEPLPSPDGQRLIVMADGGLYQSERRENGWSERRSLGPTVNVNGSEIGAAFSPTGKSLLFARDTKGRRSGEFYVWQPDGAEAWPPACPAASRLSMTMPRIEMRSLSSQE</sequence>
<accession>A0ABW0JND5</accession>
<feature type="signal peptide" evidence="2">
    <location>
        <begin position="1"/>
        <end position="31"/>
    </location>
</feature>
<protein>
    <submittedName>
        <fullName evidence="3">TolB family protein</fullName>
    </submittedName>
</protein>
<dbReference type="InterPro" id="IPR011042">
    <property type="entry name" value="6-blade_b-propeller_TolB-like"/>
</dbReference>
<evidence type="ECO:0000256" key="1">
    <source>
        <dbReference type="SAM" id="MobiDB-lite"/>
    </source>
</evidence>
<evidence type="ECO:0000313" key="4">
    <source>
        <dbReference type="Proteomes" id="UP001596013"/>
    </source>
</evidence>
<evidence type="ECO:0000313" key="3">
    <source>
        <dbReference type="EMBL" id="MFC5437573.1"/>
    </source>
</evidence>
<keyword evidence="4" id="KW-1185">Reference proteome</keyword>
<comment type="caution">
    <text evidence="3">The sequence shown here is derived from an EMBL/GenBank/DDBJ whole genome shotgun (WGS) entry which is preliminary data.</text>
</comment>
<dbReference type="EMBL" id="JBHSMK010000009">
    <property type="protein sequence ID" value="MFC5437573.1"/>
    <property type="molecule type" value="Genomic_DNA"/>
</dbReference>
<dbReference type="Proteomes" id="UP001596013">
    <property type="component" value="Unassembled WGS sequence"/>
</dbReference>
<dbReference type="Gene3D" id="2.120.10.30">
    <property type="entry name" value="TolB, C-terminal domain"/>
    <property type="match status" value="1"/>
</dbReference>
<feature type="chain" id="PRO_5045771066" evidence="2">
    <location>
        <begin position="32"/>
        <end position="322"/>
    </location>
</feature>
<feature type="region of interest" description="Disordered" evidence="1">
    <location>
        <begin position="142"/>
        <end position="162"/>
    </location>
</feature>
<name>A0ABW0JND5_9GAMM</name>
<keyword evidence="2" id="KW-0732">Signal</keyword>
<organism evidence="3 4">
    <name type="scientific">Rhodanobacter umsongensis</name>
    <dbReference type="NCBI Taxonomy" id="633153"/>
    <lineage>
        <taxon>Bacteria</taxon>
        <taxon>Pseudomonadati</taxon>
        <taxon>Pseudomonadota</taxon>
        <taxon>Gammaproteobacteria</taxon>
        <taxon>Lysobacterales</taxon>
        <taxon>Rhodanobacteraceae</taxon>
        <taxon>Rhodanobacter</taxon>
    </lineage>
</organism>
<proteinExistence type="predicted"/>
<dbReference type="RefSeq" id="WP_377306161.1">
    <property type="nucleotide sequence ID" value="NZ_JBHSMK010000009.1"/>
</dbReference>
<dbReference type="SUPFAM" id="SSF69304">
    <property type="entry name" value="Tricorn protease N-terminal domain"/>
    <property type="match status" value="1"/>
</dbReference>